<keyword evidence="4" id="KW-0255">Endonuclease</keyword>
<dbReference type="InterPro" id="IPR043502">
    <property type="entry name" value="DNA/RNA_pol_sf"/>
</dbReference>
<dbReference type="InterPro" id="IPR057670">
    <property type="entry name" value="SH3_retrovirus"/>
</dbReference>
<sequence length="553" mass="60636">MSKEFNDFCDKSGIVRTHTACNRPQQNGDAEHENRTMLAQANLSASFWGRYLATQVKVWNCLPIASLPGRTLFEAWFGRKPDLSHFRVFGCTAHVFIQRDKHKKLGLHMQKCIFVGYLPDYDAWTFYNPVTKWFIISEGAEFDECVFPGLYEANDIQCSTPALGNSCIPAGFLQPYSLALHSSDSDASQTPLPHLDTIPTPLVAKSNTPSPAASPAPAPFLDLPPPPPAVPAPQPPAPPVALRRSQHEVKKPGEWSKVPRPAPHPYERPQHAQSLARDPIPGSPPSAAPVALPEPPPSPAPQLISPPADNWEPRDPSPAVADSDNSDSDLGGYAEVHTVQHWEAAAAEEILTLIANGTWELVELPPGEKAIPSGWGFKTKWTSTGDAERYKGRVVAKGCSQRPGIDYDDTYSPTFRASALCTTVAAAGIEDMELRSVDISAAFTNGDLEEVIYMRQPEGFHGGGPNIVCRLKKLLFGLKQAARQWNKKLHSVLLELGFMRLRSDRSVYIDAKGEVRFIMPVYIDNITLASKDTGLLNQTVLDLSKTLQTTRLG</sequence>
<evidence type="ECO:0000256" key="10">
    <source>
        <dbReference type="ARBA" id="ARBA00023172"/>
    </source>
</evidence>
<feature type="domain" description="Reverse transcriptase Ty1/copia-type" evidence="13">
    <location>
        <begin position="356"/>
        <end position="550"/>
    </location>
</feature>
<keyword evidence="11" id="KW-0511">Multifunctional enzyme</keyword>
<feature type="non-terminal residue" evidence="15">
    <location>
        <position position="553"/>
    </location>
</feature>
<organism evidence="15 16">
    <name type="scientific">Candolleomyces eurysporus</name>
    <dbReference type="NCBI Taxonomy" id="2828524"/>
    <lineage>
        <taxon>Eukaryota</taxon>
        <taxon>Fungi</taxon>
        <taxon>Dikarya</taxon>
        <taxon>Basidiomycota</taxon>
        <taxon>Agaricomycotina</taxon>
        <taxon>Agaricomycetes</taxon>
        <taxon>Agaricomycetidae</taxon>
        <taxon>Agaricales</taxon>
        <taxon>Agaricineae</taxon>
        <taxon>Psathyrellaceae</taxon>
        <taxon>Candolleomyces</taxon>
    </lineage>
</organism>
<keyword evidence="10" id="KW-0233">DNA recombination</keyword>
<dbReference type="GO" id="GO:0046872">
    <property type="term" value="F:metal ion binding"/>
    <property type="evidence" value="ECO:0007669"/>
    <property type="project" value="UniProtKB-KW"/>
</dbReference>
<name>A0A9W8J3R6_9AGAR</name>
<dbReference type="GO" id="GO:0016787">
    <property type="term" value="F:hydrolase activity"/>
    <property type="evidence" value="ECO:0007669"/>
    <property type="project" value="UniProtKB-KW"/>
</dbReference>
<dbReference type="OrthoDB" id="3344688at2759"/>
<evidence type="ECO:0008006" key="17">
    <source>
        <dbReference type="Google" id="ProtNLM"/>
    </source>
</evidence>
<dbReference type="GO" id="GO:0015074">
    <property type="term" value="P:DNA integration"/>
    <property type="evidence" value="ECO:0007669"/>
    <property type="project" value="UniProtKB-KW"/>
</dbReference>
<dbReference type="SUPFAM" id="SSF56672">
    <property type="entry name" value="DNA/RNA polymerases"/>
    <property type="match status" value="1"/>
</dbReference>
<dbReference type="InterPro" id="IPR039537">
    <property type="entry name" value="Retrotran_Ty1/copia-like"/>
</dbReference>
<keyword evidence="16" id="KW-1185">Reference proteome</keyword>
<protein>
    <recommendedName>
        <fullName evidence="17">Integrase catalytic domain-containing protein</fullName>
    </recommendedName>
</protein>
<evidence type="ECO:0000256" key="12">
    <source>
        <dbReference type="SAM" id="MobiDB-lite"/>
    </source>
</evidence>
<evidence type="ECO:0000256" key="7">
    <source>
        <dbReference type="ARBA" id="ARBA00022908"/>
    </source>
</evidence>
<evidence type="ECO:0000256" key="3">
    <source>
        <dbReference type="ARBA" id="ARBA00022723"/>
    </source>
</evidence>
<dbReference type="EMBL" id="JANBPK010001295">
    <property type="protein sequence ID" value="KAJ2923688.1"/>
    <property type="molecule type" value="Genomic_DNA"/>
</dbReference>
<comment type="caution">
    <text evidence="15">The sequence shown here is derived from an EMBL/GenBank/DDBJ whole genome shotgun (WGS) entry which is preliminary data.</text>
</comment>
<dbReference type="GO" id="GO:0004519">
    <property type="term" value="F:endonuclease activity"/>
    <property type="evidence" value="ECO:0007669"/>
    <property type="project" value="UniProtKB-KW"/>
</dbReference>
<keyword evidence="2" id="KW-0540">Nuclease</keyword>
<dbReference type="AlphaFoldDB" id="A0A9W8J3R6"/>
<dbReference type="PANTHER" id="PTHR42648">
    <property type="entry name" value="TRANSPOSASE, PUTATIVE-RELATED"/>
    <property type="match status" value="1"/>
</dbReference>
<keyword evidence="1" id="KW-0548">Nucleotidyltransferase</keyword>
<keyword evidence="3" id="KW-0479">Metal-binding</keyword>
<dbReference type="SUPFAM" id="SSF53098">
    <property type="entry name" value="Ribonuclease H-like"/>
    <property type="match status" value="1"/>
</dbReference>
<dbReference type="Pfam" id="PF07727">
    <property type="entry name" value="RVT_2"/>
    <property type="match status" value="1"/>
</dbReference>
<gene>
    <name evidence="15" type="ORF">H1R20_g13408</name>
</gene>
<evidence type="ECO:0000256" key="6">
    <source>
        <dbReference type="ARBA" id="ARBA00022842"/>
    </source>
</evidence>
<feature type="compositionally biased region" description="Pro residues" evidence="12">
    <location>
        <begin position="281"/>
        <end position="300"/>
    </location>
</feature>
<keyword evidence="5" id="KW-0378">Hydrolase</keyword>
<dbReference type="GO" id="GO:0003676">
    <property type="term" value="F:nucleic acid binding"/>
    <property type="evidence" value="ECO:0007669"/>
    <property type="project" value="InterPro"/>
</dbReference>
<dbReference type="PANTHER" id="PTHR42648:SF11">
    <property type="entry name" value="TRANSPOSON TY4-P GAG-POL POLYPROTEIN"/>
    <property type="match status" value="1"/>
</dbReference>
<dbReference type="Gene3D" id="3.30.420.10">
    <property type="entry name" value="Ribonuclease H-like superfamily/Ribonuclease H"/>
    <property type="match status" value="1"/>
</dbReference>
<evidence type="ECO:0000313" key="16">
    <source>
        <dbReference type="Proteomes" id="UP001140091"/>
    </source>
</evidence>
<evidence type="ECO:0000259" key="14">
    <source>
        <dbReference type="Pfam" id="PF25597"/>
    </source>
</evidence>
<evidence type="ECO:0000256" key="11">
    <source>
        <dbReference type="ARBA" id="ARBA00023268"/>
    </source>
</evidence>
<dbReference type="InterPro" id="IPR036397">
    <property type="entry name" value="RNaseH_sf"/>
</dbReference>
<keyword evidence="8" id="KW-0695">RNA-directed DNA polymerase</keyword>
<evidence type="ECO:0000256" key="5">
    <source>
        <dbReference type="ARBA" id="ARBA00022801"/>
    </source>
</evidence>
<feature type="region of interest" description="Disordered" evidence="12">
    <location>
        <begin position="183"/>
        <end position="331"/>
    </location>
</feature>
<reference evidence="15" key="1">
    <citation type="submission" date="2022-06" db="EMBL/GenBank/DDBJ databases">
        <title>Genome Sequence of Candolleomyces eurysporus.</title>
        <authorList>
            <person name="Buettner E."/>
        </authorList>
    </citation>
    <scope>NUCLEOTIDE SEQUENCE</scope>
    <source>
        <strain evidence="15">VTCC 930004</strain>
    </source>
</reference>
<accession>A0A9W8J3R6</accession>
<feature type="domain" description="Retroviral polymerase SH3-like" evidence="14">
    <location>
        <begin position="91"/>
        <end position="150"/>
    </location>
</feature>
<dbReference type="GO" id="GO:0006310">
    <property type="term" value="P:DNA recombination"/>
    <property type="evidence" value="ECO:0007669"/>
    <property type="project" value="UniProtKB-KW"/>
</dbReference>
<dbReference type="GO" id="GO:0003964">
    <property type="term" value="F:RNA-directed DNA polymerase activity"/>
    <property type="evidence" value="ECO:0007669"/>
    <property type="project" value="UniProtKB-KW"/>
</dbReference>
<dbReference type="GO" id="GO:0003887">
    <property type="term" value="F:DNA-directed DNA polymerase activity"/>
    <property type="evidence" value="ECO:0007669"/>
    <property type="project" value="UniProtKB-KW"/>
</dbReference>
<evidence type="ECO:0000313" key="15">
    <source>
        <dbReference type="EMBL" id="KAJ2923688.1"/>
    </source>
</evidence>
<keyword evidence="9" id="KW-0239">DNA-directed DNA polymerase</keyword>
<keyword evidence="6" id="KW-0460">Magnesium</keyword>
<feature type="compositionally biased region" description="Basic and acidic residues" evidence="12">
    <location>
        <begin position="245"/>
        <end position="254"/>
    </location>
</feature>
<dbReference type="Proteomes" id="UP001140091">
    <property type="component" value="Unassembled WGS sequence"/>
</dbReference>
<evidence type="ECO:0000256" key="9">
    <source>
        <dbReference type="ARBA" id="ARBA00022932"/>
    </source>
</evidence>
<evidence type="ECO:0000256" key="4">
    <source>
        <dbReference type="ARBA" id="ARBA00022759"/>
    </source>
</evidence>
<evidence type="ECO:0000256" key="2">
    <source>
        <dbReference type="ARBA" id="ARBA00022722"/>
    </source>
</evidence>
<proteinExistence type="predicted"/>
<keyword evidence="9" id="KW-0808">Transferase</keyword>
<dbReference type="InterPro" id="IPR013103">
    <property type="entry name" value="RVT_2"/>
</dbReference>
<evidence type="ECO:0000256" key="1">
    <source>
        <dbReference type="ARBA" id="ARBA00022695"/>
    </source>
</evidence>
<evidence type="ECO:0000259" key="13">
    <source>
        <dbReference type="Pfam" id="PF07727"/>
    </source>
</evidence>
<dbReference type="InterPro" id="IPR012337">
    <property type="entry name" value="RNaseH-like_sf"/>
</dbReference>
<keyword evidence="7" id="KW-0229">DNA integration</keyword>
<feature type="compositionally biased region" description="Pro residues" evidence="12">
    <location>
        <begin position="212"/>
        <end position="239"/>
    </location>
</feature>
<evidence type="ECO:0000256" key="8">
    <source>
        <dbReference type="ARBA" id="ARBA00022918"/>
    </source>
</evidence>
<dbReference type="Pfam" id="PF25597">
    <property type="entry name" value="SH3_retrovirus"/>
    <property type="match status" value="1"/>
</dbReference>